<dbReference type="InterPro" id="IPR018247">
    <property type="entry name" value="EF_Hand_1_Ca_BS"/>
</dbReference>
<evidence type="ECO:0000259" key="4">
    <source>
        <dbReference type="PROSITE" id="PS50222"/>
    </source>
</evidence>
<dbReference type="Proteomes" id="UP000824469">
    <property type="component" value="Unassembled WGS sequence"/>
</dbReference>
<dbReference type="InterPro" id="IPR050145">
    <property type="entry name" value="Centrin_CML-like"/>
</dbReference>
<feature type="domain" description="EF-hand" evidence="4">
    <location>
        <begin position="77"/>
        <end position="112"/>
    </location>
</feature>
<organism evidence="5 6">
    <name type="scientific">Taxus chinensis</name>
    <name type="common">Chinese yew</name>
    <name type="synonym">Taxus wallichiana var. chinensis</name>
    <dbReference type="NCBI Taxonomy" id="29808"/>
    <lineage>
        <taxon>Eukaryota</taxon>
        <taxon>Viridiplantae</taxon>
        <taxon>Streptophyta</taxon>
        <taxon>Embryophyta</taxon>
        <taxon>Tracheophyta</taxon>
        <taxon>Spermatophyta</taxon>
        <taxon>Pinopsida</taxon>
        <taxon>Pinidae</taxon>
        <taxon>Conifers II</taxon>
        <taxon>Cupressales</taxon>
        <taxon>Taxaceae</taxon>
        <taxon>Taxus</taxon>
    </lineage>
</organism>
<feature type="domain" description="EF-hand" evidence="4">
    <location>
        <begin position="186"/>
        <end position="214"/>
    </location>
</feature>
<feature type="domain" description="EF-hand" evidence="4">
    <location>
        <begin position="113"/>
        <end position="148"/>
    </location>
</feature>
<dbReference type="CDD" id="cd00051">
    <property type="entry name" value="EFh"/>
    <property type="match status" value="2"/>
</dbReference>
<evidence type="ECO:0000313" key="5">
    <source>
        <dbReference type="EMBL" id="KAH9320910.1"/>
    </source>
</evidence>
<comment type="caution">
    <text evidence="5">The sequence shown here is derived from an EMBL/GenBank/DDBJ whole genome shotgun (WGS) entry which is preliminary data.</text>
</comment>
<dbReference type="GO" id="GO:0005509">
    <property type="term" value="F:calcium ion binding"/>
    <property type="evidence" value="ECO:0007669"/>
    <property type="project" value="InterPro"/>
</dbReference>
<feature type="region of interest" description="Disordered" evidence="3">
    <location>
        <begin position="1"/>
        <end position="75"/>
    </location>
</feature>
<dbReference type="InterPro" id="IPR002048">
    <property type="entry name" value="EF_hand_dom"/>
</dbReference>
<dbReference type="OMA" id="MEDCELM"/>
<name>A0AA38GG84_TAXCH</name>
<feature type="domain" description="EF-hand" evidence="4">
    <location>
        <begin position="150"/>
        <end position="185"/>
    </location>
</feature>
<dbReference type="Gene3D" id="1.10.238.10">
    <property type="entry name" value="EF-hand"/>
    <property type="match status" value="2"/>
</dbReference>
<protein>
    <recommendedName>
        <fullName evidence="4">EF-hand domain-containing protein</fullName>
    </recommendedName>
</protein>
<evidence type="ECO:0000256" key="2">
    <source>
        <dbReference type="ARBA" id="ARBA00022837"/>
    </source>
</evidence>
<dbReference type="AlphaFoldDB" id="A0AA38GG84"/>
<accession>A0AA38GG84</accession>
<proteinExistence type="predicted"/>
<dbReference type="PROSITE" id="PS00018">
    <property type="entry name" value="EF_HAND_1"/>
    <property type="match status" value="4"/>
</dbReference>
<reference evidence="5 6" key="1">
    <citation type="journal article" date="2021" name="Nat. Plants">
        <title>The Taxus genome provides insights into paclitaxel biosynthesis.</title>
        <authorList>
            <person name="Xiong X."/>
            <person name="Gou J."/>
            <person name="Liao Q."/>
            <person name="Li Y."/>
            <person name="Zhou Q."/>
            <person name="Bi G."/>
            <person name="Li C."/>
            <person name="Du R."/>
            <person name="Wang X."/>
            <person name="Sun T."/>
            <person name="Guo L."/>
            <person name="Liang H."/>
            <person name="Lu P."/>
            <person name="Wu Y."/>
            <person name="Zhang Z."/>
            <person name="Ro D.K."/>
            <person name="Shang Y."/>
            <person name="Huang S."/>
            <person name="Yan J."/>
        </authorList>
    </citation>
    <scope>NUCLEOTIDE SEQUENCE [LARGE SCALE GENOMIC DNA]</scope>
    <source>
        <strain evidence="5">Ta-2019</strain>
    </source>
</reference>
<dbReference type="SMART" id="SM00054">
    <property type="entry name" value="EFh"/>
    <property type="match status" value="4"/>
</dbReference>
<dbReference type="FunFam" id="1.10.238.10:FF:000003">
    <property type="entry name" value="Calmodulin A"/>
    <property type="match status" value="1"/>
</dbReference>
<feature type="compositionally biased region" description="Low complexity" evidence="3">
    <location>
        <begin position="12"/>
        <end position="32"/>
    </location>
</feature>
<gene>
    <name evidence="5" type="ORF">KI387_015549</name>
</gene>
<dbReference type="EMBL" id="JAHRHJ020000003">
    <property type="protein sequence ID" value="KAH9320910.1"/>
    <property type="molecule type" value="Genomic_DNA"/>
</dbReference>
<feature type="non-terminal residue" evidence="5">
    <location>
        <position position="214"/>
    </location>
</feature>
<dbReference type="PANTHER" id="PTHR23050">
    <property type="entry name" value="CALCIUM BINDING PROTEIN"/>
    <property type="match status" value="1"/>
</dbReference>
<dbReference type="SUPFAM" id="SSF47473">
    <property type="entry name" value="EF-hand"/>
    <property type="match status" value="1"/>
</dbReference>
<dbReference type="InterPro" id="IPR011992">
    <property type="entry name" value="EF-hand-dom_pair"/>
</dbReference>
<keyword evidence="6" id="KW-1185">Reference proteome</keyword>
<evidence type="ECO:0000256" key="3">
    <source>
        <dbReference type="SAM" id="MobiDB-lite"/>
    </source>
</evidence>
<keyword evidence="2" id="KW-0106">Calcium</keyword>
<evidence type="ECO:0000256" key="1">
    <source>
        <dbReference type="ARBA" id="ARBA00022737"/>
    </source>
</evidence>
<evidence type="ECO:0000313" key="6">
    <source>
        <dbReference type="Proteomes" id="UP000824469"/>
    </source>
</evidence>
<sequence length="214" mass="23469">MGLPHFLKQRLSRSQPSSPSSLSPSASSSSSSGKKKLFAPRRSFSTAKDIPSVGNPKSSLSHRTRSNPSNSRQASEEFIKDLEKVFKKFDANGDGKISWIDLGSIMGALGYKASEEELQRMVREADCDGDGFIDLQEFIELNTRGVDAAGSLKDLRDAFQIFDLDGNGAISCDELHRVLRNLGEDSTMEDCELMIRGADCDGNGSIDFEEFKTM</sequence>
<keyword evidence="1" id="KW-0677">Repeat</keyword>
<dbReference type="PROSITE" id="PS50222">
    <property type="entry name" value="EF_HAND_2"/>
    <property type="match status" value="4"/>
</dbReference>
<dbReference type="Pfam" id="PF13499">
    <property type="entry name" value="EF-hand_7"/>
    <property type="match status" value="2"/>
</dbReference>